<feature type="region of interest" description="Disordered" evidence="1">
    <location>
        <begin position="1"/>
        <end position="474"/>
    </location>
</feature>
<dbReference type="GO" id="GO:0036243">
    <property type="term" value="F:succinate-semialdehyde dehydrogenase (NADP+) activity"/>
    <property type="evidence" value="ECO:0007669"/>
    <property type="project" value="UniProtKB-EC"/>
</dbReference>
<dbReference type="GO" id="GO:0004777">
    <property type="term" value="F:succinate-semialdehyde dehydrogenase (NAD+) activity"/>
    <property type="evidence" value="ECO:0007669"/>
    <property type="project" value="UniProtKB-EC"/>
</dbReference>
<accession>A0A6J4J5E6</accession>
<feature type="compositionally biased region" description="Basic residues" evidence="1">
    <location>
        <begin position="307"/>
        <end position="335"/>
    </location>
</feature>
<feature type="compositionally biased region" description="Basic and acidic residues" evidence="1">
    <location>
        <begin position="378"/>
        <end position="398"/>
    </location>
</feature>
<sequence>GHRHHQPGDRRDAQDLRAAVGRGARAQDRARRRRLADLPADLSRAARGLAAGGRRRPGRRHRRSCRADDHRDGQDLRRGEGGGRQVRHGPALVRRARPGDAAAGAEGRRRGEGEPGLRRAPADRRRPGDHAVELPAVAGHAVRRSGADGRQRRPAQAREQRAADRAVPRGARPQGGLPRRRLPDPADRVLGRRTGPARRPGGGGDPHGQRPGRAVRRLHRGRRAQEDGAGAGWQRPVHRHAVGGSGEGGRGGGHRPQPEQRAELHRGETLLRPPGRRRGVHPAVRREDRCPDRRRPDGRGHPDRAPGHRVRARGRGEVRRRRRREGGGGPRRRQAGRPARLVLRAHPAQRDHAADGPVRRGGLRPGGRAVHRRLAGGGDRDRQQPPLRPRREPVERGRGRARGVHRRRRRRDGVRQRDGHQPSRAAFRRCEAERLRPGADRGRHARVHERQDRLDRPAEQRAGGRRHRRRRLGM</sequence>
<feature type="compositionally biased region" description="Basic residues" evidence="1">
    <location>
        <begin position="213"/>
        <end position="222"/>
    </location>
</feature>
<dbReference type="EMBL" id="CADCTN010000221">
    <property type="protein sequence ID" value="CAA9270931.1"/>
    <property type="molecule type" value="Genomic_DNA"/>
</dbReference>
<feature type="compositionally biased region" description="Basic and acidic residues" evidence="1">
    <location>
        <begin position="256"/>
        <end position="269"/>
    </location>
</feature>
<evidence type="ECO:0000256" key="1">
    <source>
        <dbReference type="SAM" id="MobiDB-lite"/>
    </source>
</evidence>
<dbReference type="EC" id="1.2.1.24" evidence="2"/>
<feature type="compositionally biased region" description="Basic and acidic residues" evidence="1">
    <location>
        <begin position="145"/>
        <end position="167"/>
    </location>
</feature>
<protein>
    <submittedName>
        <fullName evidence="2">Succinate-semialdehyde dehydrogenase [NAD] Succinate-semialdehyde dehydrogenase [NADP+]</fullName>
        <ecNumber evidence="2">1.2.1.24</ecNumber>
        <ecNumber evidence="2">1.2.1.79</ecNumber>
    </submittedName>
</protein>
<feature type="compositionally biased region" description="Basic and acidic residues" evidence="1">
    <location>
        <begin position="106"/>
        <end position="132"/>
    </location>
</feature>
<organism evidence="2">
    <name type="scientific">uncultured Blastococcus sp</name>
    <dbReference type="NCBI Taxonomy" id="217144"/>
    <lineage>
        <taxon>Bacteria</taxon>
        <taxon>Bacillati</taxon>
        <taxon>Actinomycetota</taxon>
        <taxon>Actinomycetes</taxon>
        <taxon>Geodermatophilales</taxon>
        <taxon>Geodermatophilaceae</taxon>
        <taxon>Blastococcus</taxon>
        <taxon>environmental samples</taxon>
    </lineage>
</organism>
<feature type="compositionally biased region" description="Basic residues" evidence="1">
    <location>
        <begin position="53"/>
        <end position="64"/>
    </location>
</feature>
<feature type="compositionally biased region" description="Low complexity" evidence="1">
    <location>
        <begin position="37"/>
        <end position="49"/>
    </location>
</feature>
<dbReference type="AlphaFoldDB" id="A0A6J4J5E6"/>
<feature type="compositionally biased region" description="Basic and acidic residues" evidence="1">
    <location>
        <begin position="1"/>
        <end position="15"/>
    </location>
</feature>
<feature type="compositionally biased region" description="Basic and acidic residues" evidence="1">
    <location>
        <begin position="428"/>
        <end position="459"/>
    </location>
</feature>
<feature type="compositionally biased region" description="Basic and acidic residues" evidence="1">
    <location>
        <begin position="181"/>
        <end position="190"/>
    </location>
</feature>
<feature type="compositionally biased region" description="Basic and acidic residues" evidence="1">
    <location>
        <begin position="65"/>
        <end position="81"/>
    </location>
</feature>
<reference evidence="2" key="1">
    <citation type="submission" date="2020-02" db="EMBL/GenBank/DDBJ databases">
        <authorList>
            <person name="Meier V. D."/>
        </authorList>
    </citation>
    <scope>NUCLEOTIDE SEQUENCE</scope>
    <source>
        <strain evidence="2">AVDCRST_MAG52</strain>
    </source>
</reference>
<dbReference type="EC" id="1.2.1.79" evidence="2"/>
<feature type="compositionally biased region" description="Basic and acidic residues" evidence="1">
    <location>
        <begin position="348"/>
        <end position="358"/>
    </location>
</feature>
<feature type="compositionally biased region" description="Basic residues" evidence="1">
    <location>
        <begin position="463"/>
        <end position="474"/>
    </location>
</feature>
<evidence type="ECO:0000313" key="2">
    <source>
        <dbReference type="EMBL" id="CAA9270931.1"/>
    </source>
</evidence>
<name>A0A6J4J5E6_9ACTN</name>
<feature type="non-terminal residue" evidence="2">
    <location>
        <position position="1"/>
    </location>
</feature>
<feature type="compositionally biased region" description="Low complexity" evidence="1">
    <location>
        <begin position="168"/>
        <end position="177"/>
    </location>
</feature>
<gene>
    <name evidence="2" type="ORF">AVDCRST_MAG52-3225</name>
</gene>
<feature type="compositionally biased region" description="Basic residues" evidence="1">
    <location>
        <begin position="399"/>
        <end position="412"/>
    </location>
</feature>
<keyword evidence="2" id="KW-0560">Oxidoreductase</keyword>
<feature type="compositionally biased region" description="Basic and acidic residues" evidence="1">
    <location>
        <begin position="284"/>
        <end position="306"/>
    </location>
</feature>
<feature type="non-terminal residue" evidence="2">
    <location>
        <position position="474"/>
    </location>
</feature>
<proteinExistence type="predicted"/>